<dbReference type="Proteomes" id="UP000657574">
    <property type="component" value="Unassembled WGS sequence"/>
</dbReference>
<gene>
    <name evidence="1" type="ORF">GCM10010121_038300</name>
</gene>
<sequence length="111" mass="12500">MRPGQRLGQADAHRSRVGLGVVAQDDGHGAGVRHSVLVRDYVSACVLFDYGHRPAPNAALRKRSMFIRFSFNVTYFPYYAHRTVTSRIRETTDSLLQKVRNKPLKSNGART</sequence>
<protein>
    <submittedName>
        <fullName evidence="1">Uncharacterized protein</fullName>
    </submittedName>
</protein>
<organism evidence="1 2">
    <name type="scientific">Streptomyces brasiliensis</name>
    <dbReference type="NCBI Taxonomy" id="1954"/>
    <lineage>
        <taxon>Bacteria</taxon>
        <taxon>Bacillati</taxon>
        <taxon>Actinomycetota</taxon>
        <taxon>Actinomycetes</taxon>
        <taxon>Kitasatosporales</taxon>
        <taxon>Streptomycetaceae</taxon>
        <taxon>Streptomyces</taxon>
    </lineage>
</organism>
<evidence type="ECO:0000313" key="2">
    <source>
        <dbReference type="Proteomes" id="UP000657574"/>
    </source>
</evidence>
<proteinExistence type="predicted"/>
<name>A0A917NSB8_9ACTN</name>
<keyword evidence="2" id="KW-1185">Reference proteome</keyword>
<dbReference type="AlphaFoldDB" id="A0A917NSB8"/>
<accession>A0A917NSB8</accession>
<dbReference type="EMBL" id="BMQA01000011">
    <property type="protein sequence ID" value="GGJ23685.1"/>
    <property type="molecule type" value="Genomic_DNA"/>
</dbReference>
<reference evidence="1" key="1">
    <citation type="journal article" date="2014" name="Int. J. Syst. Evol. Microbiol.">
        <title>Complete genome sequence of Corynebacterium casei LMG S-19264T (=DSM 44701T), isolated from a smear-ripened cheese.</title>
        <authorList>
            <consortium name="US DOE Joint Genome Institute (JGI-PGF)"/>
            <person name="Walter F."/>
            <person name="Albersmeier A."/>
            <person name="Kalinowski J."/>
            <person name="Ruckert C."/>
        </authorList>
    </citation>
    <scope>NUCLEOTIDE SEQUENCE</scope>
    <source>
        <strain evidence="1">JCM 3086</strain>
    </source>
</reference>
<comment type="caution">
    <text evidence="1">The sequence shown here is derived from an EMBL/GenBank/DDBJ whole genome shotgun (WGS) entry which is preliminary data.</text>
</comment>
<evidence type="ECO:0000313" key="1">
    <source>
        <dbReference type="EMBL" id="GGJ23685.1"/>
    </source>
</evidence>
<reference evidence="1" key="2">
    <citation type="submission" date="2020-09" db="EMBL/GenBank/DDBJ databases">
        <authorList>
            <person name="Sun Q."/>
            <person name="Ohkuma M."/>
        </authorList>
    </citation>
    <scope>NUCLEOTIDE SEQUENCE</scope>
    <source>
        <strain evidence="1">JCM 3086</strain>
    </source>
</reference>